<organism evidence="7 8">
    <name type="scientific">Albidovulum marisflavi</name>
    <dbReference type="NCBI Taxonomy" id="2984159"/>
    <lineage>
        <taxon>Bacteria</taxon>
        <taxon>Pseudomonadati</taxon>
        <taxon>Pseudomonadota</taxon>
        <taxon>Alphaproteobacteria</taxon>
        <taxon>Rhodobacterales</taxon>
        <taxon>Paracoccaceae</taxon>
        <taxon>Albidovulum</taxon>
    </lineage>
</organism>
<dbReference type="InterPro" id="IPR051446">
    <property type="entry name" value="HTH_trans_reg/aminotransferase"/>
</dbReference>
<proteinExistence type="inferred from homology"/>
<feature type="domain" description="HTH gntR-type" evidence="6">
    <location>
        <begin position="20"/>
        <end position="88"/>
    </location>
</feature>
<reference evidence="7 8" key="1">
    <citation type="submission" date="2022-10" db="EMBL/GenBank/DDBJ databases">
        <title>Defluviimonas sp. nov., isolated from ocean surface water.</title>
        <authorList>
            <person name="He W."/>
            <person name="Wang L."/>
            <person name="Zhang D.-F."/>
        </authorList>
    </citation>
    <scope>NUCLEOTIDE SEQUENCE [LARGE SCALE GENOMIC DNA]</scope>
    <source>
        <strain evidence="7 8">WL0002</strain>
    </source>
</reference>
<dbReference type="EMBL" id="JAOWKY010000003">
    <property type="protein sequence ID" value="MCV2869627.1"/>
    <property type="molecule type" value="Genomic_DNA"/>
</dbReference>
<dbReference type="InterPro" id="IPR004839">
    <property type="entry name" value="Aminotransferase_I/II_large"/>
</dbReference>
<keyword evidence="2" id="KW-0663">Pyridoxal phosphate</keyword>
<evidence type="ECO:0000313" key="8">
    <source>
        <dbReference type="Proteomes" id="UP001652542"/>
    </source>
</evidence>
<dbReference type="CDD" id="cd07377">
    <property type="entry name" value="WHTH_GntR"/>
    <property type="match status" value="1"/>
</dbReference>
<protein>
    <submittedName>
        <fullName evidence="7">PLP-dependent aminotransferase family protein</fullName>
    </submittedName>
</protein>
<evidence type="ECO:0000313" key="7">
    <source>
        <dbReference type="EMBL" id="MCV2869627.1"/>
    </source>
</evidence>
<keyword evidence="7" id="KW-0032">Aminotransferase</keyword>
<keyword evidence="7" id="KW-0808">Transferase</keyword>
<dbReference type="SUPFAM" id="SSF53383">
    <property type="entry name" value="PLP-dependent transferases"/>
    <property type="match status" value="1"/>
</dbReference>
<dbReference type="PROSITE" id="PS50949">
    <property type="entry name" value="HTH_GNTR"/>
    <property type="match status" value="1"/>
</dbReference>
<dbReference type="Pfam" id="PF00155">
    <property type="entry name" value="Aminotran_1_2"/>
    <property type="match status" value="1"/>
</dbReference>
<keyword evidence="5" id="KW-0804">Transcription</keyword>
<evidence type="ECO:0000256" key="5">
    <source>
        <dbReference type="ARBA" id="ARBA00023163"/>
    </source>
</evidence>
<gene>
    <name evidence="7" type="ORF">OEW28_13415</name>
</gene>
<dbReference type="Gene3D" id="3.40.640.10">
    <property type="entry name" value="Type I PLP-dependent aspartate aminotransferase-like (Major domain)"/>
    <property type="match status" value="1"/>
</dbReference>
<evidence type="ECO:0000256" key="1">
    <source>
        <dbReference type="ARBA" id="ARBA00005384"/>
    </source>
</evidence>
<evidence type="ECO:0000259" key="6">
    <source>
        <dbReference type="PROSITE" id="PS50949"/>
    </source>
</evidence>
<name>A0ABT2ZES9_9RHOB</name>
<evidence type="ECO:0000256" key="3">
    <source>
        <dbReference type="ARBA" id="ARBA00023015"/>
    </source>
</evidence>
<evidence type="ECO:0000256" key="2">
    <source>
        <dbReference type="ARBA" id="ARBA00022898"/>
    </source>
</evidence>
<dbReference type="Gene3D" id="1.10.10.10">
    <property type="entry name" value="Winged helix-like DNA-binding domain superfamily/Winged helix DNA-binding domain"/>
    <property type="match status" value="1"/>
</dbReference>
<accession>A0ABT2ZES9</accession>
<sequence>MSSADRIAAEMFFVDRRDGRTLQMQLATSIIATILDTRAGAGTRMPSSRKLAEYLGVSRLTVTLVYQELVARGYLDALPRSGFVVSERAPQRRIDQPPRSRPTREVDWSEWLPRRLAARRQILKPHNWRSYDFPFVYGQVDPRLFDHSAWRDCARRALGTRDFTGLADDQLTQDDPVLVDYIRKNTLPRRGIRAAADEVLITLGAQNALWIAVQLLARSDRTAAVEDPGFPDFAEALRYARMPIEYVPVDGQGLDPAALSDRVGLVIATPSHNIPTGATLPRARRLDLLRRADAQDFLVIEDDYEFEMSFLEPPSPALKSQDAGGRVIYIGSFSKSLFPGLRIGYMVAPPEFIREARALRAMMLRHAPGHMQRVTGYFLALGHYDAHVVRLRQTFRRRREAMVAALERTDFEILGAARHGGSSLWVAAPEGIDSGLLNQRFSEQGVLVEPGHPFFAEPPEPCRYFRMGYSSIDEGRIAQGVARMQSCLTSALAR</sequence>
<dbReference type="PRINTS" id="PR00035">
    <property type="entry name" value="HTHGNTR"/>
</dbReference>
<dbReference type="Proteomes" id="UP001652542">
    <property type="component" value="Unassembled WGS sequence"/>
</dbReference>
<comment type="similarity">
    <text evidence="1">In the C-terminal section; belongs to the class-I pyridoxal-phosphate-dependent aminotransferase family.</text>
</comment>
<dbReference type="PANTHER" id="PTHR46577">
    <property type="entry name" value="HTH-TYPE TRANSCRIPTIONAL REGULATORY PROTEIN GABR"/>
    <property type="match status" value="1"/>
</dbReference>
<dbReference type="InterPro" id="IPR000524">
    <property type="entry name" value="Tscrpt_reg_HTH_GntR"/>
</dbReference>
<dbReference type="SMART" id="SM00345">
    <property type="entry name" value="HTH_GNTR"/>
    <property type="match status" value="1"/>
</dbReference>
<dbReference type="InterPro" id="IPR036388">
    <property type="entry name" value="WH-like_DNA-bd_sf"/>
</dbReference>
<dbReference type="InterPro" id="IPR015421">
    <property type="entry name" value="PyrdxlP-dep_Trfase_major"/>
</dbReference>
<dbReference type="SUPFAM" id="SSF46785">
    <property type="entry name" value="Winged helix' DNA-binding domain"/>
    <property type="match status" value="1"/>
</dbReference>
<comment type="caution">
    <text evidence="7">The sequence shown here is derived from an EMBL/GenBank/DDBJ whole genome shotgun (WGS) entry which is preliminary data.</text>
</comment>
<dbReference type="RefSeq" id="WP_263735275.1">
    <property type="nucleotide sequence ID" value="NZ_JAOWKY010000003.1"/>
</dbReference>
<keyword evidence="4" id="KW-0238">DNA-binding</keyword>
<keyword evidence="8" id="KW-1185">Reference proteome</keyword>
<dbReference type="InterPro" id="IPR036390">
    <property type="entry name" value="WH_DNA-bd_sf"/>
</dbReference>
<dbReference type="PANTHER" id="PTHR46577:SF1">
    <property type="entry name" value="HTH-TYPE TRANSCRIPTIONAL REGULATORY PROTEIN GABR"/>
    <property type="match status" value="1"/>
</dbReference>
<dbReference type="GO" id="GO:0008483">
    <property type="term" value="F:transaminase activity"/>
    <property type="evidence" value="ECO:0007669"/>
    <property type="project" value="UniProtKB-KW"/>
</dbReference>
<dbReference type="Pfam" id="PF00392">
    <property type="entry name" value="GntR"/>
    <property type="match status" value="1"/>
</dbReference>
<evidence type="ECO:0000256" key="4">
    <source>
        <dbReference type="ARBA" id="ARBA00023125"/>
    </source>
</evidence>
<dbReference type="CDD" id="cd00609">
    <property type="entry name" value="AAT_like"/>
    <property type="match status" value="1"/>
</dbReference>
<dbReference type="InterPro" id="IPR015424">
    <property type="entry name" value="PyrdxlP-dep_Trfase"/>
</dbReference>
<keyword evidence="3" id="KW-0805">Transcription regulation</keyword>